<keyword evidence="3" id="KW-0482">Metalloprotease</keyword>
<feature type="transmembrane region" description="Helical" evidence="1">
    <location>
        <begin position="170"/>
        <end position="186"/>
    </location>
</feature>
<name>A0A563ER04_9PSEU</name>
<dbReference type="InterPro" id="IPR003675">
    <property type="entry name" value="Rce1/LyrA-like_dom"/>
</dbReference>
<feature type="domain" description="CAAX prenyl protease 2/Lysostaphin resistance protein A-like" evidence="2">
    <location>
        <begin position="100"/>
        <end position="202"/>
    </location>
</feature>
<dbReference type="OrthoDB" id="3698126at2"/>
<feature type="transmembrane region" description="Helical" evidence="1">
    <location>
        <begin position="193"/>
        <end position="212"/>
    </location>
</feature>
<keyword evidence="4" id="KW-1185">Reference proteome</keyword>
<keyword evidence="3" id="KW-0378">Hydrolase</keyword>
<feature type="transmembrane region" description="Helical" evidence="1">
    <location>
        <begin position="62"/>
        <end position="87"/>
    </location>
</feature>
<gene>
    <name evidence="3" type="ORF">FKR81_22995</name>
</gene>
<dbReference type="Pfam" id="PF02517">
    <property type="entry name" value="Rce1-like"/>
    <property type="match status" value="1"/>
</dbReference>
<evidence type="ECO:0000313" key="3">
    <source>
        <dbReference type="EMBL" id="TWP50090.1"/>
    </source>
</evidence>
<evidence type="ECO:0000313" key="4">
    <source>
        <dbReference type="Proteomes" id="UP000316639"/>
    </source>
</evidence>
<dbReference type="GO" id="GO:0004175">
    <property type="term" value="F:endopeptidase activity"/>
    <property type="evidence" value="ECO:0007669"/>
    <property type="project" value="UniProtKB-ARBA"/>
</dbReference>
<organism evidence="3 4">
    <name type="scientific">Lentzea tibetensis</name>
    <dbReference type="NCBI Taxonomy" id="2591470"/>
    <lineage>
        <taxon>Bacteria</taxon>
        <taxon>Bacillati</taxon>
        <taxon>Actinomycetota</taxon>
        <taxon>Actinomycetes</taxon>
        <taxon>Pseudonocardiales</taxon>
        <taxon>Pseudonocardiaceae</taxon>
        <taxon>Lentzea</taxon>
    </lineage>
</organism>
<dbReference type="RefSeq" id="WP_146354204.1">
    <property type="nucleotide sequence ID" value="NZ_VOBR01000014.1"/>
</dbReference>
<dbReference type="PANTHER" id="PTHR39430">
    <property type="entry name" value="MEMBRANE-ASSOCIATED PROTEASE-RELATED"/>
    <property type="match status" value="1"/>
</dbReference>
<dbReference type="GO" id="GO:0006508">
    <property type="term" value="P:proteolysis"/>
    <property type="evidence" value="ECO:0007669"/>
    <property type="project" value="UniProtKB-KW"/>
</dbReference>
<keyword evidence="3" id="KW-0645">Protease</keyword>
<dbReference type="PANTHER" id="PTHR39430:SF1">
    <property type="entry name" value="PROTEASE"/>
    <property type="match status" value="1"/>
</dbReference>
<feature type="transmembrane region" description="Helical" evidence="1">
    <location>
        <begin position="224"/>
        <end position="247"/>
    </location>
</feature>
<dbReference type="Proteomes" id="UP000316639">
    <property type="component" value="Unassembled WGS sequence"/>
</dbReference>
<dbReference type="AlphaFoldDB" id="A0A563ER04"/>
<protein>
    <submittedName>
        <fullName evidence="3">CPBP family intramembrane metalloprotease</fullName>
    </submittedName>
</protein>
<dbReference type="EMBL" id="VOBR01000014">
    <property type="protein sequence ID" value="TWP50090.1"/>
    <property type="molecule type" value="Genomic_DNA"/>
</dbReference>
<keyword evidence="1" id="KW-0472">Membrane</keyword>
<reference evidence="3 4" key="1">
    <citation type="submission" date="2019-07" db="EMBL/GenBank/DDBJ databases">
        <title>Lentzea xizangensis sp. nov., isolated from Qinghai-Tibetan Plateau Soils.</title>
        <authorList>
            <person name="Huang J."/>
        </authorList>
    </citation>
    <scope>NUCLEOTIDE SEQUENCE [LARGE SCALE GENOMIC DNA]</scope>
    <source>
        <strain evidence="3 4">FXJ1.1311</strain>
    </source>
</reference>
<comment type="caution">
    <text evidence="3">The sequence shown here is derived from an EMBL/GenBank/DDBJ whole genome shotgun (WGS) entry which is preliminary data.</text>
</comment>
<accession>A0A563ER04</accession>
<feature type="transmembrane region" description="Helical" evidence="1">
    <location>
        <begin position="131"/>
        <end position="150"/>
    </location>
</feature>
<feature type="transmembrane region" description="Helical" evidence="1">
    <location>
        <begin position="26"/>
        <end position="42"/>
    </location>
</feature>
<evidence type="ECO:0000256" key="1">
    <source>
        <dbReference type="SAM" id="Phobius"/>
    </source>
</evidence>
<feature type="transmembrane region" description="Helical" evidence="1">
    <location>
        <begin position="93"/>
        <end position="110"/>
    </location>
</feature>
<proteinExistence type="predicted"/>
<sequence>MIRALVGTAVMAVGLGVAGAVGDRWLTAVVCFAIVVPLILLLRRFADRAPLRTLGLVRPGLVVLGAGVTLLSAAIVFGAGTALGWLRWGTPDWPQLALFLLTNTVIAFLLEAMPEELVFRGYVFTALPRGLKFAGTLALFTCAALTSNAVRHLIDPAHPLTFAPAGEDPVAYAVLMAVFGITLLVARIRTGSLWTCVGLHLSFLAVNRVVLFGDTRGAGWSAELVAPDAVLLVPAYLLLTAVVLALIPRASSVRPGRLRASRASGLHPSHPC</sequence>
<keyword evidence="1" id="KW-1133">Transmembrane helix</keyword>
<keyword evidence="1" id="KW-0812">Transmembrane</keyword>
<evidence type="ECO:0000259" key="2">
    <source>
        <dbReference type="Pfam" id="PF02517"/>
    </source>
</evidence>
<dbReference type="GO" id="GO:0080120">
    <property type="term" value="P:CAAX-box protein maturation"/>
    <property type="evidence" value="ECO:0007669"/>
    <property type="project" value="UniProtKB-ARBA"/>
</dbReference>
<dbReference type="GO" id="GO:0008237">
    <property type="term" value="F:metallopeptidase activity"/>
    <property type="evidence" value="ECO:0007669"/>
    <property type="project" value="UniProtKB-KW"/>
</dbReference>